<dbReference type="Pfam" id="PF07366">
    <property type="entry name" value="SnoaL"/>
    <property type="match status" value="1"/>
</dbReference>
<accession>A0A2R7YYP7</accession>
<organism evidence="1 2">
    <name type="scientific">Nocardioides currus</name>
    <dbReference type="NCBI Taxonomy" id="2133958"/>
    <lineage>
        <taxon>Bacteria</taxon>
        <taxon>Bacillati</taxon>
        <taxon>Actinomycetota</taxon>
        <taxon>Actinomycetes</taxon>
        <taxon>Propionibacteriales</taxon>
        <taxon>Nocardioidaceae</taxon>
        <taxon>Nocardioides</taxon>
    </lineage>
</organism>
<dbReference type="Gene3D" id="3.10.450.50">
    <property type="match status" value="1"/>
</dbReference>
<evidence type="ECO:0000313" key="1">
    <source>
        <dbReference type="EMBL" id="PUA81508.1"/>
    </source>
</evidence>
<dbReference type="RefSeq" id="WP_108343400.1">
    <property type="nucleotide sequence ID" value="NZ_PYXZ01000002.1"/>
</dbReference>
<dbReference type="Proteomes" id="UP000244867">
    <property type="component" value="Unassembled WGS sequence"/>
</dbReference>
<dbReference type="SUPFAM" id="SSF54427">
    <property type="entry name" value="NTF2-like"/>
    <property type="match status" value="1"/>
</dbReference>
<sequence>MDAHDTVRPSLSASETAVRSIDVMAVGDLADFEAVVAPGAVNREDAVEPPACRVGGPEGFHATALWLRAAYSDLRHEMDHVVAERDLVVVHATMSGCHTGDFVLHGPDGTVDRVWAPTGRTFAVAQTHWFRLADGLVTEHWAVRDDLGQSLQLGWVPPTPRYLVRCALATRRARRALR</sequence>
<keyword evidence="2" id="KW-1185">Reference proteome</keyword>
<name>A0A2R7YYP7_9ACTN</name>
<dbReference type="EMBL" id="PYXZ01000002">
    <property type="protein sequence ID" value="PUA81508.1"/>
    <property type="molecule type" value="Genomic_DNA"/>
</dbReference>
<dbReference type="InterPro" id="IPR009959">
    <property type="entry name" value="Cyclase_SnoaL-like"/>
</dbReference>
<proteinExistence type="predicted"/>
<comment type="caution">
    <text evidence="1">The sequence shown here is derived from an EMBL/GenBank/DDBJ whole genome shotgun (WGS) entry which is preliminary data.</text>
</comment>
<reference evidence="1 2" key="1">
    <citation type="submission" date="2018-03" db="EMBL/GenBank/DDBJ databases">
        <authorList>
            <person name="Keele B.F."/>
        </authorList>
    </citation>
    <scope>NUCLEOTIDE SEQUENCE [LARGE SCALE GENOMIC DNA]</scope>
    <source>
        <strain evidence="1 2">IB-3</strain>
    </source>
</reference>
<evidence type="ECO:0000313" key="2">
    <source>
        <dbReference type="Proteomes" id="UP000244867"/>
    </source>
</evidence>
<dbReference type="InterPro" id="IPR032710">
    <property type="entry name" value="NTF2-like_dom_sf"/>
</dbReference>
<protein>
    <recommendedName>
        <fullName evidence="3">Ester cyclase</fullName>
    </recommendedName>
</protein>
<dbReference type="OrthoDB" id="5181013at2"/>
<dbReference type="GO" id="GO:0030638">
    <property type="term" value="P:polyketide metabolic process"/>
    <property type="evidence" value="ECO:0007669"/>
    <property type="project" value="InterPro"/>
</dbReference>
<dbReference type="AlphaFoldDB" id="A0A2R7YYP7"/>
<evidence type="ECO:0008006" key="3">
    <source>
        <dbReference type="Google" id="ProtNLM"/>
    </source>
</evidence>
<gene>
    <name evidence="1" type="ORF">C7S10_05350</name>
</gene>